<gene>
    <name evidence="1" type="ORF">CLUMA_CG010914</name>
</gene>
<evidence type="ECO:0000313" key="2">
    <source>
        <dbReference type="Proteomes" id="UP000183832"/>
    </source>
</evidence>
<dbReference type="AlphaFoldDB" id="A0A1J1IB66"/>
<protein>
    <submittedName>
        <fullName evidence="1">CLUMA_CG010914, isoform A</fullName>
    </submittedName>
</protein>
<reference evidence="1 2" key="1">
    <citation type="submission" date="2015-04" db="EMBL/GenBank/DDBJ databases">
        <authorList>
            <person name="Syromyatnikov M.Y."/>
            <person name="Popov V.N."/>
        </authorList>
    </citation>
    <scope>NUCLEOTIDE SEQUENCE [LARGE SCALE GENOMIC DNA]</scope>
</reference>
<dbReference type="EMBL" id="CVRI01000047">
    <property type="protein sequence ID" value="CRK97525.1"/>
    <property type="molecule type" value="Genomic_DNA"/>
</dbReference>
<sequence>MLRNNMLMNHRIIHKVLVNDKALFFFGKP</sequence>
<name>A0A1J1IB66_9DIPT</name>
<keyword evidence="2" id="KW-1185">Reference proteome</keyword>
<accession>A0A1J1IB66</accession>
<dbReference type="Proteomes" id="UP000183832">
    <property type="component" value="Unassembled WGS sequence"/>
</dbReference>
<proteinExistence type="predicted"/>
<evidence type="ECO:0000313" key="1">
    <source>
        <dbReference type="EMBL" id="CRK97525.1"/>
    </source>
</evidence>
<organism evidence="1 2">
    <name type="scientific">Clunio marinus</name>
    <dbReference type="NCBI Taxonomy" id="568069"/>
    <lineage>
        <taxon>Eukaryota</taxon>
        <taxon>Metazoa</taxon>
        <taxon>Ecdysozoa</taxon>
        <taxon>Arthropoda</taxon>
        <taxon>Hexapoda</taxon>
        <taxon>Insecta</taxon>
        <taxon>Pterygota</taxon>
        <taxon>Neoptera</taxon>
        <taxon>Endopterygota</taxon>
        <taxon>Diptera</taxon>
        <taxon>Nematocera</taxon>
        <taxon>Chironomoidea</taxon>
        <taxon>Chironomidae</taxon>
        <taxon>Clunio</taxon>
    </lineage>
</organism>
<feature type="non-terminal residue" evidence="1">
    <location>
        <position position="29"/>
    </location>
</feature>